<keyword evidence="7" id="KW-1185">Reference proteome</keyword>
<evidence type="ECO:0000256" key="1">
    <source>
        <dbReference type="ARBA" id="ARBA00022598"/>
    </source>
</evidence>
<keyword evidence="3 4" id="KW-0067">ATP-binding</keyword>
<sequence>MPTDLPSSSPAPEVALRPVFLGTDPGTYGLARALHEKYGVRTTIVSRGQTGPIAYSRILDNVEAGENTDRAQLLRTLLDEGRASREREPDVALLLGCNSDSHTELIAEHAEELGAYFAFPRMSSQTLEQIADKQSFGQICERLGLPTPRTVVVPFAEADDPAWEPDPIDISFPVVAKPANSAHFEHLRFPGAQKVWFLQTPEEWDDLVLTLRDGGVRQDFLVQEHIPGDDTHQLSIVAYVDRTGRMTACATAQVLLGEHDPTTIGNPIAMITTPMHDLMDAAERILGAVDYWGFANIDAKRDPRTGTIYYMEVNPRMGRNSFYATAAGADLAGAVVDDVVRGVEREPVRGTEEVLYSIVSPLVLPYYVRDPALRRRVLAAARRKVVHPLLYERGNWRRRAYVAANRLNHAKKLATFYRRPSASGF</sequence>
<dbReference type="Proteomes" id="UP000092482">
    <property type="component" value="Chromosome"/>
</dbReference>
<dbReference type="AlphaFoldDB" id="A0A1B1NBQ4"/>
<keyword evidence="2 4" id="KW-0547">Nucleotide-binding</keyword>
<dbReference type="EMBL" id="CP014989">
    <property type="protein sequence ID" value="ANS78841.1"/>
    <property type="molecule type" value="Genomic_DNA"/>
</dbReference>
<dbReference type="GO" id="GO:0016874">
    <property type="term" value="F:ligase activity"/>
    <property type="evidence" value="ECO:0007669"/>
    <property type="project" value="UniProtKB-KW"/>
</dbReference>
<dbReference type="KEGG" id="serj:SGUI_1445"/>
<evidence type="ECO:0000313" key="7">
    <source>
        <dbReference type="Proteomes" id="UP000092482"/>
    </source>
</evidence>
<evidence type="ECO:0000259" key="5">
    <source>
        <dbReference type="PROSITE" id="PS50975"/>
    </source>
</evidence>
<keyword evidence="1" id="KW-0436">Ligase</keyword>
<name>A0A1B1NBQ4_9MICO</name>
<dbReference type="PANTHER" id="PTHR43585:SF2">
    <property type="entry name" value="ATP-GRASP ENZYME FSQD"/>
    <property type="match status" value="1"/>
</dbReference>
<proteinExistence type="predicted"/>
<evidence type="ECO:0000256" key="4">
    <source>
        <dbReference type="PROSITE-ProRule" id="PRU00409"/>
    </source>
</evidence>
<gene>
    <name evidence="6" type="ORF">SGUI_1445</name>
</gene>
<dbReference type="InterPro" id="IPR052032">
    <property type="entry name" value="ATP-dep_AA_Ligase"/>
</dbReference>
<feature type="domain" description="ATP-grasp" evidence="5">
    <location>
        <begin position="137"/>
        <end position="340"/>
    </location>
</feature>
<dbReference type="InterPro" id="IPR011761">
    <property type="entry name" value="ATP-grasp"/>
</dbReference>
<evidence type="ECO:0000313" key="6">
    <source>
        <dbReference type="EMBL" id="ANS78841.1"/>
    </source>
</evidence>
<dbReference type="GO" id="GO:0005524">
    <property type="term" value="F:ATP binding"/>
    <property type="evidence" value="ECO:0007669"/>
    <property type="project" value="UniProtKB-UniRule"/>
</dbReference>
<accession>A0A1B1NBQ4</accession>
<dbReference type="SUPFAM" id="SSF56059">
    <property type="entry name" value="Glutathione synthetase ATP-binding domain-like"/>
    <property type="match status" value="1"/>
</dbReference>
<dbReference type="OrthoDB" id="5420347at2"/>
<evidence type="ECO:0000256" key="3">
    <source>
        <dbReference type="ARBA" id="ARBA00022840"/>
    </source>
</evidence>
<evidence type="ECO:0000256" key="2">
    <source>
        <dbReference type="ARBA" id="ARBA00022741"/>
    </source>
</evidence>
<reference evidence="6 7" key="1">
    <citation type="submission" date="2016-03" db="EMBL/GenBank/DDBJ databases">
        <title>Shallow-sea hydrothermal system.</title>
        <authorList>
            <person name="Tang K."/>
        </authorList>
    </citation>
    <scope>NUCLEOTIDE SEQUENCE [LARGE SCALE GENOMIC DNA]</scope>
    <source>
        <strain evidence="6 7">JLT9</strain>
    </source>
</reference>
<organism evidence="6 7">
    <name type="scientific">Serinicoccus hydrothermalis</name>
    <dbReference type="NCBI Taxonomy" id="1758689"/>
    <lineage>
        <taxon>Bacteria</taxon>
        <taxon>Bacillati</taxon>
        <taxon>Actinomycetota</taxon>
        <taxon>Actinomycetes</taxon>
        <taxon>Micrococcales</taxon>
        <taxon>Ornithinimicrobiaceae</taxon>
        <taxon>Serinicoccus</taxon>
    </lineage>
</organism>
<protein>
    <submittedName>
        <fullName evidence="6">Putative carbamoylphosphate synthase large subunit</fullName>
    </submittedName>
</protein>
<dbReference type="Gene3D" id="3.30.470.20">
    <property type="entry name" value="ATP-grasp fold, B domain"/>
    <property type="match status" value="1"/>
</dbReference>
<dbReference type="PROSITE" id="PS50975">
    <property type="entry name" value="ATP_GRASP"/>
    <property type="match status" value="1"/>
</dbReference>
<dbReference type="GO" id="GO:0046872">
    <property type="term" value="F:metal ion binding"/>
    <property type="evidence" value="ECO:0007669"/>
    <property type="project" value="InterPro"/>
</dbReference>
<dbReference type="RefSeq" id="WP_066638200.1">
    <property type="nucleotide sequence ID" value="NZ_CP014989.1"/>
</dbReference>
<dbReference type="PANTHER" id="PTHR43585">
    <property type="entry name" value="FUMIPYRROLE BIOSYNTHESIS PROTEIN C"/>
    <property type="match status" value="1"/>
</dbReference>